<name>A0AAV2H9U9_LYMST</name>
<keyword evidence="5" id="KW-1015">Disulfide bond</keyword>
<dbReference type="EMBL" id="CAXITT010000066">
    <property type="protein sequence ID" value="CAL1530300.1"/>
    <property type="molecule type" value="Genomic_DNA"/>
</dbReference>
<evidence type="ECO:0000256" key="4">
    <source>
        <dbReference type="ARBA" id="ARBA00023136"/>
    </source>
</evidence>
<proteinExistence type="predicted"/>
<dbReference type="PROSITE" id="PS51412">
    <property type="entry name" value="MACPF_2"/>
    <property type="match status" value="1"/>
</dbReference>
<feature type="non-terminal residue" evidence="7">
    <location>
        <position position="370"/>
    </location>
</feature>
<keyword evidence="4" id="KW-0472">Membrane</keyword>
<protein>
    <recommendedName>
        <fullName evidence="6">MACPF domain-containing protein</fullName>
    </recommendedName>
</protein>
<dbReference type="InterPro" id="IPR020863">
    <property type="entry name" value="MACPF_CS"/>
</dbReference>
<evidence type="ECO:0000313" key="8">
    <source>
        <dbReference type="Proteomes" id="UP001497497"/>
    </source>
</evidence>
<keyword evidence="8" id="KW-1185">Reference proteome</keyword>
<comment type="caution">
    <text evidence="7">The sequence shown here is derived from an EMBL/GenBank/DDBJ whole genome shotgun (WGS) entry which is preliminary data.</text>
</comment>
<reference evidence="7 8" key="1">
    <citation type="submission" date="2024-04" db="EMBL/GenBank/DDBJ databases">
        <authorList>
            <consortium name="Genoscope - CEA"/>
            <person name="William W."/>
        </authorList>
    </citation>
    <scope>NUCLEOTIDE SEQUENCE [LARGE SCALE GENOMIC DNA]</scope>
</reference>
<evidence type="ECO:0000313" key="7">
    <source>
        <dbReference type="EMBL" id="CAL1530300.1"/>
    </source>
</evidence>
<gene>
    <name evidence="7" type="ORF">GSLYS_00004433001</name>
</gene>
<dbReference type="SMART" id="SM00457">
    <property type="entry name" value="MACPF"/>
    <property type="match status" value="1"/>
</dbReference>
<evidence type="ECO:0000256" key="3">
    <source>
        <dbReference type="ARBA" id="ARBA00022525"/>
    </source>
</evidence>
<comment type="subcellular location">
    <subcellularLocation>
        <location evidence="1">Membrane</location>
    </subcellularLocation>
    <subcellularLocation>
        <location evidence="2">Secreted</location>
    </subcellularLocation>
</comment>
<dbReference type="Proteomes" id="UP001497497">
    <property type="component" value="Unassembled WGS sequence"/>
</dbReference>
<sequence>MSSQIWHITTLPGGQLSVDVSLYKTYNDIRRTLTREVGGSGALWNFAFSGSYSYKKMQNTITNTSRYICDSASFESATRADVNPGWGMDMDPFAQKFVDLKLNGSFEANPGPYNKFIKEFGTHYFASANFGGYIRSVLETSTKYFYTKSDSDAQANAKISFLNILSISGGQSTSSGKSDENFLNSTTQTVRYYGGDTNLLTNQGLSSWQPTVEIDPWLFSGHLKPISDLIADDTKREAMVQAVENYVMRSFLDEQERLIHTARSKVDDEVLTSLKARIDEMKRKSLLDETEVETLGSEVEEQFQVPGWFVSNTNFCFKWWADGNEKQCGGGVANTLCAKPNTMTDVYRDTTDTRGGGCRMQWGIHSMGYP</sequence>
<dbReference type="InterPro" id="IPR020864">
    <property type="entry name" value="MACPF"/>
</dbReference>
<keyword evidence="3" id="KW-0964">Secreted</keyword>
<evidence type="ECO:0000259" key="6">
    <source>
        <dbReference type="PROSITE" id="PS51412"/>
    </source>
</evidence>
<organism evidence="7 8">
    <name type="scientific">Lymnaea stagnalis</name>
    <name type="common">Great pond snail</name>
    <name type="synonym">Helix stagnalis</name>
    <dbReference type="NCBI Taxonomy" id="6523"/>
    <lineage>
        <taxon>Eukaryota</taxon>
        <taxon>Metazoa</taxon>
        <taxon>Spiralia</taxon>
        <taxon>Lophotrochozoa</taxon>
        <taxon>Mollusca</taxon>
        <taxon>Gastropoda</taxon>
        <taxon>Heterobranchia</taxon>
        <taxon>Euthyneura</taxon>
        <taxon>Panpulmonata</taxon>
        <taxon>Hygrophila</taxon>
        <taxon>Lymnaeoidea</taxon>
        <taxon>Lymnaeidae</taxon>
        <taxon>Lymnaea</taxon>
    </lineage>
</organism>
<evidence type="ECO:0000256" key="5">
    <source>
        <dbReference type="ARBA" id="ARBA00023157"/>
    </source>
</evidence>
<evidence type="ECO:0000256" key="2">
    <source>
        <dbReference type="ARBA" id="ARBA00004613"/>
    </source>
</evidence>
<dbReference type="Pfam" id="PF01823">
    <property type="entry name" value="MACPF"/>
    <property type="match status" value="1"/>
</dbReference>
<dbReference type="GO" id="GO:0005576">
    <property type="term" value="C:extracellular region"/>
    <property type="evidence" value="ECO:0007669"/>
    <property type="project" value="UniProtKB-SubCell"/>
</dbReference>
<dbReference type="GO" id="GO:0016020">
    <property type="term" value="C:membrane"/>
    <property type="evidence" value="ECO:0007669"/>
    <property type="project" value="UniProtKB-SubCell"/>
</dbReference>
<feature type="domain" description="MACPF" evidence="6">
    <location>
        <begin position="1"/>
        <end position="262"/>
    </location>
</feature>
<dbReference type="AlphaFoldDB" id="A0AAV2H9U9"/>
<dbReference type="PROSITE" id="PS00279">
    <property type="entry name" value="MACPF_1"/>
    <property type="match status" value="1"/>
</dbReference>
<accession>A0AAV2H9U9</accession>
<evidence type="ECO:0000256" key="1">
    <source>
        <dbReference type="ARBA" id="ARBA00004370"/>
    </source>
</evidence>